<dbReference type="PROSITE" id="PS50075">
    <property type="entry name" value="CARRIER"/>
    <property type="match status" value="1"/>
</dbReference>
<dbReference type="Gene3D" id="1.10.1200.10">
    <property type="entry name" value="ACP-like"/>
    <property type="match status" value="1"/>
</dbReference>
<dbReference type="Proteomes" id="UP000223968">
    <property type="component" value="Unassembled WGS sequence"/>
</dbReference>
<dbReference type="SMART" id="SM00823">
    <property type="entry name" value="PKS_PP"/>
    <property type="match status" value="1"/>
</dbReference>
<dbReference type="InterPro" id="IPR036736">
    <property type="entry name" value="ACP-like_sf"/>
</dbReference>
<feature type="domain" description="Carrier" evidence="3">
    <location>
        <begin position="116"/>
        <end position="197"/>
    </location>
</feature>
<dbReference type="InterPro" id="IPR020806">
    <property type="entry name" value="PKS_PP-bd"/>
</dbReference>
<keyword evidence="2" id="KW-0597">Phosphoprotein</keyword>
<dbReference type="Pfam" id="PF23297">
    <property type="entry name" value="ACP_SdgA_C"/>
    <property type="match status" value="1"/>
</dbReference>
<dbReference type="EMBL" id="PDNB01000008">
    <property type="protein sequence ID" value="PGH17803.1"/>
    <property type="molecule type" value="Genomic_DNA"/>
</dbReference>
<sequence length="208" mass="22455">MAAASFDIGGVLSVEFVAENLNYARNATKAMIPIREDEVHAVIEYLIGPRHAMDESTCRVLFGLAAKKSSQERGVPPPDCFNYPLFNLLQKTSGSKQQELEGTNSYRVDALLGAARTREEAVEVVLNGILNKLSVLLNVSADQIDIGKSTRSNGVDSLIAIEFRTWLAKEAGTELSLIDVTVGGSINELSQKVGALSRFVQSNVAEGK</sequence>
<proteinExistence type="predicted"/>
<keyword evidence="1" id="KW-0596">Phosphopantetheine</keyword>
<evidence type="ECO:0000256" key="2">
    <source>
        <dbReference type="ARBA" id="ARBA00022553"/>
    </source>
</evidence>
<reference evidence="4 5" key="1">
    <citation type="submission" date="2017-10" db="EMBL/GenBank/DDBJ databases">
        <title>Comparative genomics in systemic dimorphic fungi from Ajellomycetaceae.</title>
        <authorList>
            <person name="Munoz J.F."/>
            <person name="Mcewen J.G."/>
            <person name="Clay O.K."/>
            <person name="Cuomo C.A."/>
        </authorList>
    </citation>
    <scope>NUCLEOTIDE SEQUENCE [LARGE SCALE GENOMIC DNA]</scope>
    <source>
        <strain evidence="4 5">UAMH5409</strain>
    </source>
</reference>
<dbReference type="STRING" id="1447875.A0A2B7Y9T3"/>
<dbReference type="GO" id="GO:0031177">
    <property type="term" value="F:phosphopantetheine binding"/>
    <property type="evidence" value="ECO:0007669"/>
    <property type="project" value="InterPro"/>
</dbReference>
<evidence type="ECO:0000256" key="1">
    <source>
        <dbReference type="ARBA" id="ARBA00022450"/>
    </source>
</evidence>
<dbReference type="SUPFAM" id="SSF47336">
    <property type="entry name" value="ACP-like"/>
    <property type="match status" value="1"/>
</dbReference>
<protein>
    <recommendedName>
        <fullName evidence="3">Carrier domain-containing protein</fullName>
    </recommendedName>
</protein>
<evidence type="ECO:0000259" key="3">
    <source>
        <dbReference type="PROSITE" id="PS50075"/>
    </source>
</evidence>
<keyword evidence="5" id="KW-1185">Reference proteome</keyword>
<dbReference type="OrthoDB" id="329835at2759"/>
<evidence type="ECO:0000313" key="4">
    <source>
        <dbReference type="EMBL" id="PGH17803.1"/>
    </source>
</evidence>
<accession>A0A2B7Y9T3</accession>
<dbReference type="InterPro" id="IPR009081">
    <property type="entry name" value="PP-bd_ACP"/>
</dbReference>
<comment type="caution">
    <text evidence="4">The sequence shown here is derived from an EMBL/GenBank/DDBJ whole genome shotgun (WGS) entry which is preliminary data.</text>
</comment>
<dbReference type="AlphaFoldDB" id="A0A2B7Y9T3"/>
<organism evidence="4 5">
    <name type="scientific">Helicocarpus griseus UAMH5409</name>
    <dbReference type="NCBI Taxonomy" id="1447875"/>
    <lineage>
        <taxon>Eukaryota</taxon>
        <taxon>Fungi</taxon>
        <taxon>Dikarya</taxon>
        <taxon>Ascomycota</taxon>
        <taxon>Pezizomycotina</taxon>
        <taxon>Eurotiomycetes</taxon>
        <taxon>Eurotiomycetidae</taxon>
        <taxon>Onygenales</taxon>
        <taxon>Ajellomycetaceae</taxon>
        <taxon>Helicocarpus</taxon>
    </lineage>
</organism>
<gene>
    <name evidence="4" type="ORF">AJ79_00944</name>
</gene>
<evidence type="ECO:0000313" key="5">
    <source>
        <dbReference type="Proteomes" id="UP000223968"/>
    </source>
</evidence>
<name>A0A2B7Y9T3_9EURO</name>